<keyword evidence="7 14" id="KW-1133">Transmembrane helix</keyword>
<protein>
    <recommendedName>
        <fullName evidence="12">Cell adhesion molecule-related/down-regulated by oncogenes</fullName>
    </recommendedName>
</protein>
<dbReference type="SUPFAM" id="SSF49265">
    <property type="entry name" value="Fibronectin type III"/>
    <property type="match status" value="2"/>
</dbReference>
<dbReference type="SMART" id="SM00060">
    <property type="entry name" value="FN3"/>
    <property type="match status" value="3"/>
</dbReference>
<evidence type="ECO:0000256" key="2">
    <source>
        <dbReference type="ARBA" id="ARBA00004236"/>
    </source>
</evidence>
<keyword evidence="6" id="KW-0677">Repeat</keyword>
<dbReference type="SMART" id="SM00409">
    <property type="entry name" value="IG"/>
    <property type="match status" value="5"/>
</dbReference>
<evidence type="ECO:0000256" key="1">
    <source>
        <dbReference type="ARBA" id="ARBA00004167"/>
    </source>
</evidence>
<dbReference type="Pfam" id="PF13927">
    <property type="entry name" value="Ig_3"/>
    <property type="match status" value="3"/>
</dbReference>
<evidence type="ECO:0000256" key="4">
    <source>
        <dbReference type="ARBA" id="ARBA00022692"/>
    </source>
</evidence>
<keyword evidence="3" id="KW-1003">Cell membrane</keyword>
<dbReference type="GO" id="GO:0005886">
    <property type="term" value="C:plasma membrane"/>
    <property type="evidence" value="ECO:0007669"/>
    <property type="project" value="UniProtKB-SubCell"/>
</dbReference>
<keyword evidence="18" id="KW-1185">Reference proteome</keyword>
<feature type="region of interest" description="Disordered" evidence="13">
    <location>
        <begin position="1339"/>
        <end position="1390"/>
    </location>
</feature>
<feature type="compositionally biased region" description="Basic and acidic residues" evidence="13">
    <location>
        <begin position="1378"/>
        <end position="1390"/>
    </location>
</feature>
<feature type="domain" description="Fibronectin type-III" evidence="16">
    <location>
        <begin position="847"/>
        <end position="943"/>
    </location>
</feature>
<feature type="domain" description="Fibronectin type-III" evidence="16">
    <location>
        <begin position="951"/>
        <end position="1051"/>
    </location>
</feature>
<feature type="region of interest" description="Disordered" evidence="13">
    <location>
        <begin position="1304"/>
        <end position="1325"/>
    </location>
</feature>
<keyword evidence="10" id="KW-0325">Glycoprotein</keyword>
<evidence type="ECO:0000313" key="18">
    <source>
        <dbReference type="Proteomes" id="UP000287033"/>
    </source>
</evidence>
<dbReference type="Gene3D" id="2.60.40.10">
    <property type="entry name" value="Immunoglobulins"/>
    <property type="match status" value="8"/>
</dbReference>
<dbReference type="GO" id="GO:0007399">
    <property type="term" value="P:nervous system development"/>
    <property type="evidence" value="ECO:0007669"/>
    <property type="project" value="TreeGrafter"/>
</dbReference>
<name>A0A401RG43_CHIPU</name>
<keyword evidence="11" id="KW-0393">Immunoglobulin domain</keyword>
<organism evidence="17 18">
    <name type="scientific">Chiloscyllium punctatum</name>
    <name type="common">Brownbanded bambooshark</name>
    <name type="synonym">Hemiscyllium punctatum</name>
    <dbReference type="NCBI Taxonomy" id="137246"/>
    <lineage>
        <taxon>Eukaryota</taxon>
        <taxon>Metazoa</taxon>
        <taxon>Chordata</taxon>
        <taxon>Craniata</taxon>
        <taxon>Vertebrata</taxon>
        <taxon>Chondrichthyes</taxon>
        <taxon>Elasmobranchii</taxon>
        <taxon>Galeomorphii</taxon>
        <taxon>Galeoidea</taxon>
        <taxon>Orectolobiformes</taxon>
        <taxon>Hemiscylliidae</taxon>
        <taxon>Chiloscyllium</taxon>
    </lineage>
</organism>
<evidence type="ECO:0000256" key="14">
    <source>
        <dbReference type="SAM" id="Phobius"/>
    </source>
</evidence>
<proteinExistence type="predicted"/>
<feature type="domain" description="Fibronectin type-III" evidence="16">
    <location>
        <begin position="699"/>
        <end position="800"/>
    </location>
</feature>
<feature type="domain" description="Ig-like" evidence="15">
    <location>
        <begin position="335"/>
        <end position="421"/>
    </location>
</feature>
<evidence type="ECO:0000256" key="9">
    <source>
        <dbReference type="ARBA" id="ARBA00023157"/>
    </source>
</evidence>
<dbReference type="InterPro" id="IPR003599">
    <property type="entry name" value="Ig_sub"/>
</dbReference>
<feature type="domain" description="Ig-like" evidence="15">
    <location>
        <begin position="525"/>
        <end position="636"/>
    </location>
</feature>
<dbReference type="FunFam" id="2.60.40.10:FF:000273">
    <property type="entry name" value="contactin-3 isoform X1"/>
    <property type="match status" value="1"/>
</dbReference>
<feature type="domain" description="Ig-like" evidence="15">
    <location>
        <begin position="244"/>
        <end position="322"/>
    </location>
</feature>
<dbReference type="InterPro" id="IPR036116">
    <property type="entry name" value="FN3_sf"/>
</dbReference>
<evidence type="ECO:0000256" key="6">
    <source>
        <dbReference type="ARBA" id="ARBA00022737"/>
    </source>
</evidence>
<dbReference type="InterPro" id="IPR007110">
    <property type="entry name" value="Ig-like_dom"/>
</dbReference>
<dbReference type="InterPro" id="IPR013783">
    <property type="entry name" value="Ig-like_fold"/>
</dbReference>
<dbReference type="InterPro" id="IPR013098">
    <property type="entry name" value="Ig_I-set"/>
</dbReference>
<dbReference type="PANTHER" id="PTHR44170">
    <property type="entry name" value="PROTEIN SIDEKICK"/>
    <property type="match status" value="1"/>
</dbReference>
<accession>A0A401RG43</accession>
<dbReference type="EMBL" id="BEZZ01001289">
    <property type="protein sequence ID" value="GCC17111.1"/>
    <property type="molecule type" value="Genomic_DNA"/>
</dbReference>
<keyword evidence="8 14" id="KW-0472">Membrane</keyword>
<feature type="transmembrane region" description="Helical" evidence="14">
    <location>
        <begin position="1093"/>
        <end position="1118"/>
    </location>
</feature>
<evidence type="ECO:0000256" key="8">
    <source>
        <dbReference type="ARBA" id="ARBA00023136"/>
    </source>
</evidence>
<keyword evidence="4 14" id="KW-0812">Transmembrane</keyword>
<dbReference type="Pfam" id="PF07679">
    <property type="entry name" value="I-set"/>
    <property type="match status" value="2"/>
</dbReference>
<dbReference type="OMA" id="NGCAHLH"/>
<evidence type="ECO:0000259" key="15">
    <source>
        <dbReference type="PROSITE" id="PS50835"/>
    </source>
</evidence>
<keyword evidence="5" id="KW-0732">Signal</keyword>
<sequence length="1390" mass="152286">MGGAPHAVSPTGLWAGLPGQLVVLTPRRELPQSGRERERVREVGQGRAEPRRSLLALLKRREGEPILSGDFHGAGVSQSVSPGCGVTRRSVWAAAVVRDCTGHPVLLQSSSALLPCHSAMDPEKGCMHSVFCVWLPVVFSCIRADLAPYFTAEPLSTIQKLGGRVQLRCAAEPAWAHITWHFNGKKLTDGEQNGIAIQFGSLTISHLQTSHVGRYLCVASSSVGAVVSRPSSVTIASVSDFQAPSQRVVTVDEGSTGIIECHLPDSKPQALIRYRVKGKWIEQSTDKYLILPSGNLHILNVTQQDKGSYKCAAYNPVTHELKMEPTGRKLLIRRPTTSSAHIIYPTTPQNITVIQHSPLLLECAVNGIPTPRVKWLKDGRELSGNKRWRLFHHNLVVDQSKMLDAGSYLCTAENEMGEPVSANYTVIVHEPAAIVKGLQELTLAVGSTARLTCDYHGNPWPNITWYHNAVTIQTSVRHLVSGNRLKIVELVAEDAGMYQCVVENKIGSTQSSARLVVQSDQGTKPVITSPPTNLRVTEGEFVTLTCNATGQPTPIIRWFDRHGLISNHPSHILRSKSRNGQLSGMGSPSSNTPHLTMTRAGSSSLYIRIASLESSGVYICEASNKMGSVQAEAFLSVVPFETKIRVDDQEPTPSARSSDIVQGDEGDETIDYDYVFDIMSPEHQPTKESISPVPTQKTPPDAPIILSAPYTTNPDSYDLIWRAGKDGGSPINAYFVKYRKLDNRGNMLGNWHTIRVPGSENELQLAELEPSSLYEVLMVARSASGEGQPAMLTFRTGKGRSSTSKKNSRPPSQPVGVPKQTPVEDKTSTNFGVVIHDLTRHSRVPEAPDRPTISTASETSVYVTWIPRANGGSPITSFNVEYKRIGRNSDWLVAANSISPSKLSVEVRGLEPGAAYKFRVIAINAYGESPRSAASRPYQVAGFSNPFSARPIAGPHIAYTEALTDTQIMLKWTYIPSSNNNTPIQGFYIYYRPTDSDNDSDYKRDVVEGNKQWHLIRHLQPETSYDIKMQCFNEGGESEFSNVMICETKARRSLESSEYSVVMGDGISTQPNLSDHQGGGHGTSTSGTRSNDMLYLIVGSVLGIMVLILIIFIAMCLWKNRQQTTLQKYDPPNYLYQGQEVNGQLMEYTTLPGTSRINGSIHGSYIGNGSLSNGCPHLHHKLSNGVNGLMNGGINGGTAIYPNQTNSLQRAHMDYDQAQHIMNGGGIYTALPQTEPSECINCRNCRNNNRCFTKTNSTFPSSNLPMIQRTPACHQDSMEMMPLNHIIAPLCPGSIITENNREAECDNTKASAPPTPPQDSCCSDLDQSYEDKIQDGKYPELETENQTLSGIFPPFNSAPIDSDDPTAWSATQPAEDNLCEHSTQEQLRET</sequence>
<feature type="domain" description="Ig-like" evidence="15">
    <location>
        <begin position="148"/>
        <end position="234"/>
    </location>
</feature>
<dbReference type="FunFam" id="2.60.40.10:FF:000205">
    <property type="entry name" value="Cell adhesion associated, oncogene regulated"/>
    <property type="match status" value="1"/>
</dbReference>
<dbReference type="SMART" id="SM00408">
    <property type="entry name" value="IGc2"/>
    <property type="match status" value="5"/>
</dbReference>
<dbReference type="GO" id="GO:0098609">
    <property type="term" value="P:cell-cell adhesion"/>
    <property type="evidence" value="ECO:0007669"/>
    <property type="project" value="TreeGrafter"/>
</dbReference>
<gene>
    <name evidence="17" type="ORF">chiPu_0017453</name>
</gene>
<evidence type="ECO:0000256" key="12">
    <source>
        <dbReference type="ARBA" id="ARBA00069893"/>
    </source>
</evidence>
<evidence type="ECO:0000313" key="17">
    <source>
        <dbReference type="EMBL" id="GCC17111.1"/>
    </source>
</evidence>
<dbReference type="PROSITE" id="PS50835">
    <property type="entry name" value="IG_LIKE"/>
    <property type="match status" value="5"/>
</dbReference>
<dbReference type="SUPFAM" id="SSF48726">
    <property type="entry name" value="Immunoglobulin"/>
    <property type="match status" value="5"/>
</dbReference>
<dbReference type="InterPro" id="IPR036179">
    <property type="entry name" value="Ig-like_dom_sf"/>
</dbReference>
<keyword evidence="9" id="KW-1015">Disulfide bond</keyword>
<comment type="caution">
    <text evidence="17">The sequence shown here is derived from an EMBL/GenBank/DDBJ whole genome shotgun (WGS) entry which is preliminary data.</text>
</comment>
<evidence type="ECO:0000256" key="10">
    <source>
        <dbReference type="ARBA" id="ARBA00023180"/>
    </source>
</evidence>
<dbReference type="InterPro" id="IPR013106">
    <property type="entry name" value="Ig_V-set"/>
</dbReference>
<reference evidence="17 18" key="1">
    <citation type="journal article" date="2018" name="Nat. Ecol. Evol.">
        <title>Shark genomes provide insights into elasmobranch evolution and the origin of vertebrates.</title>
        <authorList>
            <person name="Hara Y"/>
            <person name="Yamaguchi K"/>
            <person name="Onimaru K"/>
            <person name="Kadota M"/>
            <person name="Koyanagi M"/>
            <person name="Keeley SD"/>
            <person name="Tatsumi K"/>
            <person name="Tanaka K"/>
            <person name="Motone F"/>
            <person name="Kageyama Y"/>
            <person name="Nozu R"/>
            <person name="Adachi N"/>
            <person name="Nishimura O"/>
            <person name="Nakagawa R"/>
            <person name="Tanegashima C"/>
            <person name="Kiyatake I"/>
            <person name="Matsumoto R"/>
            <person name="Murakumo K"/>
            <person name="Nishida K"/>
            <person name="Terakita A"/>
            <person name="Kuratani S"/>
            <person name="Sato K"/>
            <person name="Hyodo S Kuraku.S."/>
        </authorList>
    </citation>
    <scope>NUCLEOTIDE SEQUENCE [LARGE SCALE GENOMIC DNA]</scope>
</reference>
<dbReference type="InterPro" id="IPR003598">
    <property type="entry name" value="Ig_sub2"/>
</dbReference>
<dbReference type="STRING" id="137246.A0A401RG43"/>
<dbReference type="InterPro" id="IPR003961">
    <property type="entry name" value="FN3_dom"/>
</dbReference>
<evidence type="ECO:0000256" key="13">
    <source>
        <dbReference type="SAM" id="MobiDB-lite"/>
    </source>
</evidence>
<evidence type="ECO:0000256" key="3">
    <source>
        <dbReference type="ARBA" id="ARBA00022475"/>
    </source>
</evidence>
<dbReference type="CDD" id="cd00063">
    <property type="entry name" value="FN3"/>
    <property type="match status" value="3"/>
</dbReference>
<evidence type="ECO:0000256" key="5">
    <source>
        <dbReference type="ARBA" id="ARBA00022729"/>
    </source>
</evidence>
<feature type="compositionally biased region" description="Polar residues" evidence="13">
    <location>
        <begin position="1368"/>
        <end position="1377"/>
    </location>
</feature>
<evidence type="ECO:0000256" key="11">
    <source>
        <dbReference type="ARBA" id="ARBA00023319"/>
    </source>
</evidence>
<evidence type="ECO:0000256" key="7">
    <source>
        <dbReference type="ARBA" id="ARBA00022989"/>
    </source>
</evidence>
<dbReference type="Pfam" id="PF00041">
    <property type="entry name" value="fn3"/>
    <property type="match status" value="3"/>
</dbReference>
<feature type="region of interest" description="Disordered" evidence="13">
    <location>
        <begin position="788"/>
        <end position="827"/>
    </location>
</feature>
<dbReference type="OrthoDB" id="9998697at2759"/>
<dbReference type="FunFam" id="2.60.40.10:FF:000352">
    <property type="entry name" value="Cell adhesion molecule-related/down-regulated by oncogenes"/>
    <property type="match status" value="1"/>
</dbReference>
<dbReference type="PROSITE" id="PS50853">
    <property type="entry name" value="FN3"/>
    <property type="match status" value="3"/>
</dbReference>
<comment type="subcellular location">
    <subcellularLocation>
        <location evidence="2">Cell membrane</location>
    </subcellularLocation>
    <subcellularLocation>
        <location evidence="1">Membrane</location>
        <topology evidence="1">Single-pass membrane protein</topology>
    </subcellularLocation>
</comment>
<evidence type="ECO:0000259" key="16">
    <source>
        <dbReference type="PROSITE" id="PS50853"/>
    </source>
</evidence>
<dbReference type="SMART" id="SM00406">
    <property type="entry name" value="IGv"/>
    <property type="match status" value="2"/>
</dbReference>
<dbReference type="PANTHER" id="PTHR44170:SF1">
    <property type="entry name" value="CELL ADHESION MOLECULE-RELATED_DOWN-REGULATED BY ONCOGENES"/>
    <property type="match status" value="1"/>
</dbReference>
<feature type="domain" description="Ig-like" evidence="15">
    <location>
        <begin position="431"/>
        <end position="516"/>
    </location>
</feature>
<dbReference type="FunFam" id="2.60.40.10:FF:000032">
    <property type="entry name" value="palladin isoform X1"/>
    <property type="match status" value="2"/>
</dbReference>
<dbReference type="Proteomes" id="UP000287033">
    <property type="component" value="Unassembled WGS sequence"/>
</dbReference>